<evidence type="ECO:0008006" key="5">
    <source>
        <dbReference type="Google" id="ProtNLM"/>
    </source>
</evidence>
<comment type="caution">
    <text evidence="3">The sequence shown here is derived from an EMBL/GenBank/DDBJ whole genome shotgun (WGS) entry which is preliminary data.</text>
</comment>
<feature type="compositionally biased region" description="Basic residues" evidence="1">
    <location>
        <begin position="269"/>
        <end position="278"/>
    </location>
</feature>
<evidence type="ECO:0000256" key="2">
    <source>
        <dbReference type="SAM" id="SignalP"/>
    </source>
</evidence>
<dbReference type="PROSITE" id="PS51257">
    <property type="entry name" value="PROKAR_LIPOPROTEIN"/>
    <property type="match status" value="1"/>
</dbReference>
<reference evidence="3 4" key="1">
    <citation type="submission" date="2020-08" db="EMBL/GenBank/DDBJ databases">
        <title>Acidobacteriota in marine sediments use diverse sulfur dissimilation pathways.</title>
        <authorList>
            <person name="Wasmund K."/>
        </authorList>
    </citation>
    <scope>NUCLEOTIDE SEQUENCE [LARGE SCALE GENOMIC DNA]</scope>
    <source>
        <strain evidence="3">MAG AM4</strain>
    </source>
</reference>
<evidence type="ECO:0000313" key="3">
    <source>
        <dbReference type="EMBL" id="MBD3868673.1"/>
    </source>
</evidence>
<feature type="region of interest" description="Disordered" evidence="1">
    <location>
        <begin position="248"/>
        <end position="294"/>
    </location>
</feature>
<gene>
    <name evidence="3" type="ORF">IFK94_11160</name>
</gene>
<dbReference type="Proteomes" id="UP000648239">
    <property type="component" value="Unassembled WGS sequence"/>
</dbReference>
<proteinExistence type="predicted"/>
<organism evidence="3 4">
    <name type="scientific">Candidatus Polarisedimenticola svalbardensis</name>
    <dbReference type="NCBI Taxonomy" id="2886004"/>
    <lineage>
        <taxon>Bacteria</taxon>
        <taxon>Pseudomonadati</taxon>
        <taxon>Acidobacteriota</taxon>
        <taxon>Candidatus Polarisedimenticolia</taxon>
        <taxon>Candidatus Polarisedimenticolales</taxon>
        <taxon>Candidatus Polarisedimenticolaceae</taxon>
        <taxon>Candidatus Polarisedimenticola</taxon>
    </lineage>
</organism>
<sequence>MKQYKILALALLILAGAAGCVPALREAPDLHQVADAVSEAEAEARYREALDLFATRRDEAVRQAGTLLRESAGSLDDPTAALLSLVEVLVWQVEHEPDPNSREDLATGAVHAGQWCLDASPERPACRYRLAIAVGVQARERPGTGVDAMPLMIELLEAARAAGPELDHGGPDRVLALLYLRAPGWPTGPGDPDLGYERALAAAGIAPDFPPNQLVLGEALAAVDREEEAAEAYRAALVLAEALQESGGRDAREWRREAESALAGMGARHLSHPPKQGKKGSGASVPEGERVRKC</sequence>
<feature type="chain" id="PRO_5035232616" description="Tetratricopeptide repeat protein" evidence="2">
    <location>
        <begin position="24"/>
        <end position="294"/>
    </location>
</feature>
<feature type="compositionally biased region" description="Basic and acidic residues" evidence="1">
    <location>
        <begin position="248"/>
        <end position="259"/>
    </location>
</feature>
<evidence type="ECO:0000256" key="1">
    <source>
        <dbReference type="SAM" id="MobiDB-lite"/>
    </source>
</evidence>
<accession>A0A8J6XVH8</accession>
<evidence type="ECO:0000313" key="4">
    <source>
        <dbReference type="Proteomes" id="UP000648239"/>
    </source>
</evidence>
<protein>
    <recommendedName>
        <fullName evidence="5">Tetratricopeptide repeat protein</fullName>
    </recommendedName>
</protein>
<dbReference type="EMBL" id="JACXWD010000039">
    <property type="protein sequence ID" value="MBD3868673.1"/>
    <property type="molecule type" value="Genomic_DNA"/>
</dbReference>
<name>A0A8J6XVH8_9BACT</name>
<dbReference type="AlphaFoldDB" id="A0A8J6XVH8"/>
<feature type="signal peptide" evidence="2">
    <location>
        <begin position="1"/>
        <end position="23"/>
    </location>
</feature>
<keyword evidence="2" id="KW-0732">Signal</keyword>